<proteinExistence type="predicted"/>
<dbReference type="Pfam" id="PF14895">
    <property type="entry name" value="PPPI_inhib"/>
    <property type="match status" value="1"/>
</dbReference>
<protein>
    <recommendedName>
        <fullName evidence="3">Protein phosphatase 1 regulatory subunit 36</fullName>
    </recommendedName>
</protein>
<dbReference type="PANTHER" id="PTHR21055:SF3">
    <property type="entry name" value="PROTEIN PHOSPHATASE 1 REGULATORY SUBUNIT 36"/>
    <property type="match status" value="1"/>
</dbReference>
<dbReference type="EMBL" id="SJOL01006476">
    <property type="protein sequence ID" value="TGZ65826.1"/>
    <property type="molecule type" value="Genomic_DNA"/>
</dbReference>
<keyword evidence="2" id="KW-1185">Reference proteome</keyword>
<comment type="caution">
    <text evidence="1">The sequence shown here is derived from an EMBL/GenBank/DDBJ whole genome shotgun (WGS) entry which is preliminary data.</text>
</comment>
<dbReference type="PANTHER" id="PTHR21055">
    <property type="entry name" value="PROTEIN PHOSPHATASE 1 REGULATORY SUBUNIT 36"/>
    <property type="match status" value="1"/>
</dbReference>
<gene>
    <name evidence="1" type="ORF">CRM22_005666</name>
</gene>
<sequence length="349" mass="41106">MNETETKTKMLPKELDNFVFSAPKMRTFEWNDETNDIDIIELVTPVKLVPVGTKPKPIKWNVHKQRSRVTMADVKSVTIIRLKNSGLPVTISRRFRRLVNTPEMDKLVLSLARYFDTYFESMCYEETVAESLFLPTSNQMIKIKQMKQQVNVCLVGAAEAYANLLTIGHMDYFEQQQKKRNARYPIDPDREKQREQELFETIYWYMVFCVWVIMNRKRFKIICSEVGWFIRSEMFNSLGRVGPEQLVRRSSRIELVQEIYERDLPRARMISQHSPALRIMRQHPRDQSAYLFGNLPTNNTDKRIARILVDAKLLNHRDTQSDNVGILGKPRADYDEMLIPEEETENKKC</sequence>
<dbReference type="GO" id="GO:0019902">
    <property type="term" value="F:phosphatase binding"/>
    <property type="evidence" value="ECO:0007669"/>
    <property type="project" value="InterPro"/>
</dbReference>
<name>A0A4S2LRG6_OPIFE</name>
<dbReference type="AlphaFoldDB" id="A0A4S2LRG6"/>
<dbReference type="EMBL" id="SJOL01006476">
    <property type="protein sequence ID" value="TGZ65825.1"/>
    <property type="molecule type" value="Genomic_DNA"/>
</dbReference>
<dbReference type="InterPro" id="IPR026142">
    <property type="entry name" value="Pro_pase_1_reg_su_36"/>
</dbReference>
<dbReference type="OrthoDB" id="6724830at2759"/>
<reference evidence="1 2" key="1">
    <citation type="journal article" date="2019" name="BMC Genomics">
        <title>New insights from Opisthorchis felineus genome: update on genomics of the epidemiologically important liver flukes.</title>
        <authorList>
            <person name="Ershov N.I."/>
            <person name="Mordvinov V.A."/>
            <person name="Prokhortchouk E.B."/>
            <person name="Pakharukova M.Y."/>
            <person name="Gunbin K.V."/>
            <person name="Ustyantsev K."/>
            <person name="Genaev M.A."/>
            <person name="Blinov A.G."/>
            <person name="Mazur A."/>
            <person name="Boulygina E."/>
            <person name="Tsygankova S."/>
            <person name="Khrameeva E."/>
            <person name="Chekanov N."/>
            <person name="Fan G."/>
            <person name="Xiao A."/>
            <person name="Zhang H."/>
            <person name="Xu X."/>
            <person name="Yang H."/>
            <person name="Solovyev V."/>
            <person name="Lee S.M."/>
            <person name="Liu X."/>
            <person name="Afonnikov D.A."/>
            <person name="Skryabin K.G."/>
        </authorList>
    </citation>
    <scope>NUCLEOTIDE SEQUENCE [LARGE SCALE GENOMIC DNA]</scope>
    <source>
        <strain evidence="1">AK-0245</strain>
        <tissue evidence="1">Whole organism</tissue>
    </source>
</reference>
<evidence type="ECO:0008006" key="3">
    <source>
        <dbReference type="Google" id="ProtNLM"/>
    </source>
</evidence>
<accession>A0A4S2LRG6</accession>
<evidence type="ECO:0000313" key="2">
    <source>
        <dbReference type="Proteomes" id="UP000308267"/>
    </source>
</evidence>
<dbReference type="Proteomes" id="UP000308267">
    <property type="component" value="Unassembled WGS sequence"/>
</dbReference>
<organism evidence="1 2">
    <name type="scientific">Opisthorchis felineus</name>
    <dbReference type="NCBI Taxonomy" id="147828"/>
    <lineage>
        <taxon>Eukaryota</taxon>
        <taxon>Metazoa</taxon>
        <taxon>Spiralia</taxon>
        <taxon>Lophotrochozoa</taxon>
        <taxon>Platyhelminthes</taxon>
        <taxon>Trematoda</taxon>
        <taxon>Digenea</taxon>
        <taxon>Opisthorchiida</taxon>
        <taxon>Opisthorchiata</taxon>
        <taxon>Opisthorchiidae</taxon>
        <taxon>Opisthorchis</taxon>
    </lineage>
</organism>
<evidence type="ECO:0000313" key="1">
    <source>
        <dbReference type="EMBL" id="TGZ65826.1"/>
    </source>
</evidence>